<evidence type="ECO:0000256" key="3">
    <source>
        <dbReference type="ARBA" id="ARBA00022679"/>
    </source>
</evidence>
<sequence length="390" mass="42436">MIALGWVSAVVAYLDVAATTRVEPRVADVVLHWMTEDFGNAGSRTHEYGARAKKAVQEARAFLAGTVGVRTEEVIFTSGATESNNIALLGMAPYGEKHARKHIITSAIEHKAVIEPLLHLQEKQGFEVDFLKPGPSGRISTEAVLEKLRPDTLLVSLMHVNNETGVIQPVAELAEKLQKTPTYLHVDAAQGYAKVPEDLKAPIDLTSISGHKIGAPKGIGALVTRRRGWDKVPLEPIMFGGGQERKLRPGTLPVPLIMGLYEASKVFQENRSRWERDAKEMRERLLAALGKTRFQINGDADHAVPHILNVTFDGLNAEALIVRIKDQVAVATGSACTSASYTPSHVLTAMGLPEEVATNGLRFSWFPGQVSDFDPDGLAEMIAYMQPDAP</sequence>
<keyword evidence="5" id="KW-0663">Pyridoxal phosphate</keyword>
<comment type="caution">
    <text evidence="10">The sequence shown here is derived from an EMBL/GenBank/DDBJ whole genome shotgun (WGS) entry which is preliminary data.</text>
</comment>
<dbReference type="EMBL" id="PVLV01000085">
    <property type="protein sequence ID" value="PRH80007.1"/>
    <property type="molecule type" value="Genomic_DNA"/>
</dbReference>
<evidence type="ECO:0000259" key="9">
    <source>
        <dbReference type="Pfam" id="PF00266"/>
    </source>
</evidence>
<name>A0A2S9Q067_9ACTN</name>
<accession>A0A2S9Q067</accession>
<evidence type="ECO:0000256" key="1">
    <source>
        <dbReference type="ARBA" id="ARBA00001933"/>
    </source>
</evidence>
<dbReference type="InterPro" id="IPR017644">
    <property type="entry name" value="Cysteine_desulfurase_DndA"/>
</dbReference>
<dbReference type="InterPro" id="IPR015424">
    <property type="entry name" value="PyrdxlP-dep_Trfase"/>
</dbReference>
<dbReference type="InterPro" id="IPR015422">
    <property type="entry name" value="PyrdxlP-dep_Trfase_small"/>
</dbReference>
<comment type="cofactor">
    <cofactor evidence="1">
        <name>pyridoxal 5'-phosphate</name>
        <dbReference type="ChEBI" id="CHEBI:597326"/>
    </cofactor>
</comment>
<dbReference type="PANTHER" id="PTHR11601">
    <property type="entry name" value="CYSTEINE DESULFURYLASE FAMILY MEMBER"/>
    <property type="match status" value="1"/>
</dbReference>
<keyword evidence="7" id="KW-0411">Iron-sulfur</keyword>
<dbReference type="NCBIfam" id="TIGR03235">
    <property type="entry name" value="DNA_S_dndA"/>
    <property type="match status" value="1"/>
</dbReference>
<protein>
    <submittedName>
        <fullName evidence="10">Cysteine desulfurase DndA</fullName>
    </submittedName>
</protein>
<evidence type="ECO:0000256" key="2">
    <source>
        <dbReference type="ARBA" id="ARBA00006490"/>
    </source>
</evidence>
<keyword evidence="11" id="KW-1185">Reference proteome</keyword>
<evidence type="ECO:0000313" key="11">
    <source>
        <dbReference type="Proteomes" id="UP000239322"/>
    </source>
</evidence>
<comment type="catalytic activity">
    <reaction evidence="8">
        <text>(sulfur carrier)-H + L-cysteine = (sulfur carrier)-SH + L-alanine</text>
        <dbReference type="Rhea" id="RHEA:43892"/>
        <dbReference type="Rhea" id="RHEA-COMP:14737"/>
        <dbReference type="Rhea" id="RHEA-COMP:14739"/>
        <dbReference type="ChEBI" id="CHEBI:29917"/>
        <dbReference type="ChEBI" id="CHEBI:35235"/>
        <dbReference type="ChEBI" id="CHEBI:57972"/>
        <dbReference type="ChEBI" id="CHEBI:64428"/>
        <dbReference type="EC" id="2.8.1.7"/>
    </reaction>
</comment>
<dbReference type="InterPro" id="IPR015421">
    <property type="entry name" value="PyrdxlP-dep_Trfase_major"/>
</dbReference>
<dbReference type="Gene3D" id="3.90.1150.10">
    <property type="entry name" value="Aspartate Aminotransferase, domain 1"/>
    <property type="match status" value="1"/>
</dbReference>
<keyword evidence="3" id="KW-0808">Transferase</keyword>
<dbReference type="GO" id="GO:0046872">
    <property type="term" value="F:metal ion binding"/>
    <property type="evidence" value="ECO:0007669"/>
    <property type="project" value="UniProtKB-KW"/>
</dbReference>
<dbReference type="Gene3D" id="1.10.260.50">
    <property type="match status" value="1"/>
</dbReference>
<evidence type="ECO:0000256" key="6">
    <source>
        <dbReference type="ARBA" id="ARBA00023004"/>
    </source>
</evidence>
<dbReference type="InterPro" id="IPR000192">
    <property type="entry name" value="Aminotrans_V_dom"/>
</dbReference>
<dbReference type="SUPFAM" id="SSF53383">
    <property type="entry name" value="PLP-dependent transferases"/>
    <property type="match status" value="1"/>
</dbReference>
<dbReference type="PIRSF" id="PIRSF005572">
    <property type="entry name" value="NifS"/>
    <property type="match status" value="1"/>
</dbReference>
<evidence type="ECO:0000313" key="10">
    <source>
        <dbReference type="EMBL" id="PRH80007.1"/>
    </source>
</evidence>
<comment type="similarity">
    <text evidence="2">Belongs to the class-V pyridoxal-phosphate-dependent aminotransferase family. NifS/IscS subfamily.</text>
</comment>
<keyword evidence="4" id="KW-0479">Metal-binding</keyword>
<dbReference type="Gene3D" id="3.40.640.10">
    <property type="entry name" value="Type I PLP-dependent aspartate aminotransferase-like (Major domain)"/>
    <property type="match status" value="1"/>
</dbReference>
<evidence type="ECO:0000256" key="5">
    <source>
        <dbReference type="ARBA" id="ARBA00022898"/>
    </source>
</evidence>
<reference evidence="10 11" key="1">
    <citation type="submission" date="2018-03" db="EMBL/GenBank/DDBJ databases">
        <title>Novel Streptomyces sp. from soil.</title>
        <authorList>
            <person name="Tan G.Y.A."/>
            <person name="Lee Z.Y."/>
        </authorList>
    </citation>
    <scope>NUCLEOTIDE SEQUENCE [LARGE SCALE GENOMIC DNA]</scope>
    <source>
        <strain evidence="10 11">ST5x</strain>
    </source>
</reference>
<proteinExistence type="inferred from homology"/>
<dbReference type="InterPro" id="IPR016454">
    <property type="entry name" value="Cysteine_dSase"/>
</dbReference>
<evidence type="ECO:0000256" key="4">
    <source>
        <dbReference type="ARBA" id="ARBA00022723"/>
    </source>
</evidence>
<dbReference type="Pfam" id="PF00266">
    <property type="entry name" value="Aminotran_5"/>
    <property type="match status" value="1"/>
</dbReference>
<feature type="domain" description="Aminotransferase class V" evidence="9">
    <location>
        <begin position="13"/>
        <end position="364"/>
    </location>
</feature>
<dbReference type="AlphaFoldDB" id="A0A2S9Q067"/>
<keyword evidence="6" id="KW-0408">Iron</keyword>
<dbReference type="OrthoDB" id="9808002at2"/>
<dbReference type="GO" id="GO:0051536">
    <property type="term" value="F:iron-sulfur cluster binding"/>
    <property type="evidence" value="ECO:0007669"/>
    <property type="project" value="UniProtKB-KW"/>
</dbReference>
<dbReference type="Proteomes" id="UP000239322">
    <property type="component" value="Unassembled WGS sequence"/>
</dbReference>
<organism evidence="10 11">
    <name type="scientific">Streptomyces solincola</name>
    <dbReference type="NCBI Taxonomy" id="2100817"/>
    <lineage>
        <taxon>Bacteria</taxon>
        <taxon>Bacillati</taxon>
        <taxon>Actinomycetota</taxon>
        <taxon>Actinomycetes</taxon>
        <taxon>Kitasatosporales</taxon>
        <taxon>Streptomycetaceae</taxon>
        <taxon>Streptomyces</taxon>
    </lineage>
</organism>
<evidence type="ECO:0000256" key="8">
    <source>
        <dbReference type="ARBA" id="ARBA00050776"/>
    </source>
</evidence>
<evidence type="ECO:0000256" key="7">
    <source>
        <dbReference type="ARBA" id="ARBA00023014"/>
    </source>
</evidence>
<dbReference type="GO" id="GO:0031071">
    <property type="term" value="F:cysteine desulfurase activity"/>
    <property type="evidence" value="ECO:0007669"/>
    <property type="project" value="UniProtKB-EC"/>
</dbReference>
<dbReference type="PANTHER" id="PTHR11601:SF34">
    <property type="entry name" value="CYSTEINE DESULFURASE"/>
    <property type="match status" value="1"/>
</dbReference>
<gene>
    <name evidence="10" type="primary">dndA</name>
    <name evidence="10" type="ORF">C6N75_06240</name>
</gene>